<evidence type="ECO:0000313" key="3">
    <source>
        <dbReference type="Proteomes" id="UP000799424"/>
    </source>
</evidence>
<reference evidence="2" key="1">
    <citation type="journal article" date="2020" name="Stud. Mycol.">
        <title>101 Dothideomycetes genomes: a test case for predicting lifestyles and emergence of pathogens.</title>
        <authorList>
            <person name="Haridas S."/>
            <person name="Albert R."/>
            <person name="Binder M."/>
            <person name="Bloem J."/>
            <person name="Labutti K."/>
            <person name="Salamov A."/>
            <person name="Andreopoulos B."/>
            <person name="Baker S."/>
            <person name="Barry K."/>
            <person name="Bills G."/>
            <person name="Bluhm B."/>
            <person name="Cannon C."/>
            <person name="Castanera R."/>
            <person name="Culley D."/>
            <person name="Daum C."/>
            <person name="Ezra D."/>
            <person name="Gonzalez J."/>
            <person name="Henrissat B."/>
            <person name="Kuo A."/>
            <person name="Liang C."/>
            <person name="Lipzen A."/>
            <person name="Lutzoni F."/>
            <person name="Magnuson J."/>
            <person name="Mondo S."/>
            <person name="Nolan M."/>
            <person name="Ohm R."/>
            <person name="Pangilinan J."/>
            <person name="Park H.-J."/>
            <person name="Ramirez L."/>
            <person name="Alfaro M."/>
            <person name="Sun H."/>
            <person name="Tritt A."/>
            <person name="Yoshinaga Y."/>
            <person name="Zwiers L.-H."/>
            <person name="Turgeon B."/>
            <person name="Goodwin S."/>
            <person name="Spatafora J."/>
            <person name="Crous P."/>
            <person name="Grigoriev I."/>
        </authorList>
    </citation>
    <scope>NUCLEOTIDE SEQUENCE</scope>
    <source>
        <strain evidence="2">CBS 113818</strain>
    </source>
</reference>
<organism evidence="2 3">
    <name type="scientific">Ophiobolus disseminans</name>
    <dbReference type="NCBI Taxonomy" id="1469910"/>
    <lineage>
        <taxon>Eukaryota</taxon>
        <taxon>Fungi</taxon>
        <taxon>Dikarya</taxon>
        <taxon>Ascomycota</taxon>
        <taxon>Pezizomycotina</taxon>
        <taxon>Dothideomycetes</taxon>
        <taxon>Pleosporomycetidae</taxon>
        <taxon>Pleosporales</taxon>
        <taxon>Pleosporineae</taxon>
        <taxon>Phaeosphaeriaceae</taxon>
        <taxon>Ophiobolus</taxon>
    </lineage>
</organism>
<dbReference type="Pfam" id="PF06985">
    <property type="entry name" value="HET"/>
    <property type="match status" value="1"/>
</dbReference>
<dbReference type="Proteomes" id="UP000799424">
    <property type="component" value="Unassembled WGS sequence"/>
</dbReference>
<sequence>YVALSYCWGRKPEENYMTNVASFRARTDPDGFPRSGLPATIRDAVTVTESLGIKYIWVDALCMIQDDIVDKHSELGKMSQYYRNSFLTIAASTPSCTTGFVGTVGRCEKHLDSPLPRDVVPFDVFAHLQDKDEGRAGKVYVREENIYRLHEEPINKRAWTLQECILAPRVLLFGSRVIWFCQHMTHSDGGVEDWSFGQNELERTRREFQIELNKLDKEGSNANKWADTTSNQDIYDLWHRLVGEYSSRALSWPADKFPAISAVAAEFSKLTSDEYLAGLWRSNLPRDLLWTTPEAATHRPNTWRAPSWSWASVEDAVFYNQPPPKNVTLLAAVLEVDAVPLTDMAPFGEVARCNLVLTAPSFPMKLTDEADREEYSKPWLKDFKFKPGRTEREMLLESLKLEALKQVGTSDGNADEDVKKEFRLPNEMFVVCIYGKRNELFRSNDTGVDLEDTAQEWTMWGLILKKAGEESGEQVFERVLSFSQVMVGCDDAFLSRREQFRII</sequence>
<dbReference type="OrthoDB" id="5125733at2759"/>
<feature type="non-terminal residue" evidence="2">
    <location>
        <position position="1"/>
    </location>
</feature>
<accession>A0A6A6ZVX4</accession>
<dbReference type="InterPro" id="IPR010730">
    <property type="entry name" value="HET"/>
</dbReference>
<keyword evidence="3" id="KW-1185">Reference proteome</keyword>
<dbReference type="EMBL" id="MU006228">
    <property type="protein sequence ID" value="KAF2825211.1"/>
    <property type="molecule type" value="Genomic_DNA"/>
</dbReference>
<protein>
    <submittedName>
        <fullName evidence="2">HET-domain-containing protein</fullName>
    </submittedName>
</protein>
<dbReference type="AlphaFoldDB" id="A0A6A6ZVX4"/>
<evidence type="ECO:0000259" key="1">
    <source>
        <dbReference type="Pfam" id="PF06985"/>
    </source>
</evidence>
<gene>
    <name evidence="2" type="ORF">CC86DRAFT_295227</name>
</gene>
<feature type="domain" description="Heterokaryon incompatibility" evidence="1">
    <location>
        <begin position="1"/>
        <end position="163"/>
    </location>
</feature>
<dbReference type="PANTHER" id="PTHR33112">
    <property type="entry name" value="DOMAIN PROTEIN, PUTATIVE-RELATED"/>
    <property type="match status" value="1"/>
</dbReference>
<evidence type="ECO:0000313" key="2">
    <source>
        <dbReference type="EMBL" id="KAF2825211.1"/>
    </source>
</evidence>
<proteinExistence type="predicted"/>
<dbReference type="PANTHER" id="PTHR33112:SF16">
    <property type="entry name" value="HETEROKARYON INCOMPATIBILITY DOMAIN-CONTAINING PROTEIN"/>
    <property type="match status" value="1"/>
</dbReference>
<name>A0A6A6ZVX4_9PLEO</name>